<dbReference type="Proteomes" id="UP000827986">
    <property type="component" value="Unassembled WGS sequence"/>
</dbReference>
<dbReference type="EMBL" id="JAHDVG010000463">
    <property type="protein sequence ID" value="KAH1186310.1"/>
    <property type="molecule type" value="Genomic_DNA"/>
</dbReference>
<keyword evidence="2" id="KW-1185">Reference proteome</keyword>
<accession>A0A9D3XW84</accession>
<evidence type="ECO:0000313" key="2">
    <source>
        <dbReference type="Proteomes" id="UP000827986"/>
    </source>
</evidence>
<dbReference type="AlphaFoldDB" id="A0A9D3XW84"/>
<comment type="caution">
    <text evidence="1">The sequence shown here is derived from an EMBL/GenBank/DDBJ whole genome shotgun (WGS) entry which is preliminary data.</text>
</comment>
<proteinExistence type="predicted"/>
<protein>
    <submittedName>
        <fullName evidence="1">Uncharacterized protein</fullName>
    </submittedName>
</protein>
<gene>
    <name evidence="1" type="ORF">KIL84_019059</name>
</gene>
<reference evidence="1" key="1">
    <citation type="submission" date="2021-09" db="EMBL/GenBank/DDBJ databases">
        <title>The genome of Mauremys mutica provides insights into the evolution of semi-aquatic lifestyle.</title>
        <authorList>
            <person name="Gong S."/>
            <person name="Gao Y."/>
        </authorList>
    </citation>
    <scope>NUCLEOTIDE SEQUENCE</scope>
    <source>
        <strain evidence="1">MM-2020</strain>
        <tissue evidence="1">Muscle</tissue>
    </source>
</reference>
<sequence length="124" mass="13622">MSARVPGPACELRREPHPAKGCPFARQCRARGGSRAGQHACCHRDIRSGEERFATHSLSPRDSVEKAEISRPSAPWCRLAQPGSGEGSCGDTCTLHSLCPPRRTDSQMLALKPPRIYRCVEEEI</sequence>
<organism evidence="1 2">
    <name type="scientific">Mauremys mutica</name>
    <name type="common">yellowpond turtle</name>
    <dbReference type="NCBI Taxonomy" id="74926"/>
    <lineage>
        <taxon>Eukaryota</taxon>
        <taxon>Metazoa</taxon>
        <taxon>Chordata</taxon>
        <taxon>Craniata</taxon>
        <taxon>Vertebrata</taxon>
        <taxon>Euteleostomi</taxon>
        <taxon>Archelosauria</taxon>
        <taxon>Testudinata</taxon>
        <taxon>Testudines</taxon>
        <taxon>Cryptodira</taxon>
        <taxon>Durocryptodira</taxon>
        <taxon>Testudinoidea</taxon>
        <taxon>Geoemydidae</taxon>
        <taxon>Geoemydinae</taxon>
        <taxon>Mauremys</taxon>
    </lineage>
</organism>
<evidence type="ECO:0000313" key="1">
    <source>
        <dbReference type="EMBL" id="KAH1186310.1"/>
    </source>
</evidence>
<name>A0A9D3XW84_9SAUR</name>